<dbReference type="RefSeq" id="WP_088566210.1">
    <property type="nucleotide sequence ID" value="NZ_CP020946.1"/>
</dbReference>
<dbReference type="OrthoDB" id="5291244at2"/>
<keyword evidence="1" id="KW-0472">Membrane</keyword>
<proteinExistence type="predicted"/>
<sequence>MKFLRSTLKYLMFFTLGIVTCAFVGMAVITYYTVDYLIQDPATTTAVQKKPYPVAKATLTPDLKAADPASEQELIPASSKENFRKAFDTSRSFVMMSAEIGDLVRKLEKANMPPLCPSLCDASHMDREQLRENKVAYLEKYYQQQGTRALQDPDFRLITDDISRIHRLMVPAHKIMTKIDRLKERQQNPEGVSTTDKLVITAEIQGAVLTDFYGFVHDVEALKSEDRKMKLIRDLRKSCHKGKSAKQLISECDSIMSQQ</sequence>
<organism evidence="2 3">
    <name type="scientific">Bdellovibrio bacteriovorus</name>
    <dbReference type="NCBI Taxonomy" id="959"/>
    <lineage>
        <taxon>Bacteria</taxon>
        <taxon>Pseudomonadati</taxon>
        <taxon>Bdellovibrionota</taxon>
        <taxon>Bdellovibrionia</taxon>
        <taxon>Bdellovibrionales</taxon>
        <taxon>Pseudobdellovibrionaceae</taxon>
        <taxon>Bdellovibrio</taxon>
    </lineage>
</organism>
<reference evidence="2 3" key="1">
    <citation type="submission" date="2017-04" db="EMBL/GenBank/DDBJ databases">
        <title>Whole genome sequence of Bdellovibrio bacteriovorus strain SSB218315.</title>
        <authorList>
            <person name="Oyedara O."/>
            <person name="Rodriguez-Perez M.A."/>
        </authorList>
    </citation>
    <scope>NUCLEOTIDE SEQUENCE [LARGE SCALE GENOMIC DNA]</scope>
    <source>
        <strain evidence="2 3">SSB218315</strain>
    </source>
</reference>
<evidence type="ECO:0000313" key="3">
    <source>
        <dbReference type="Proteomes" id="UP000197003"/>
    </source>
</evidence>
<accession>A0A1Z3NBD1</accession>
<dbReference type="EMBL" id="CP020946">
    <property type="protein sequence ID" value="ASD64774.1"/>
    <property type="molecule type" value="Genomic_DNA"/>
</dbReference>
<feature type="transmembrane region" description="Helical" evidence="1">
    <location>
        <begin position="12"/>
        <end position="34"/>
    </location>
</feature>
<dbReference type="AlphaFoldDB" id="A0A1Z3NBD1"/>
<keyword evidence="1" id="KW-1133">Transmembrane helix</keyword>
<gene>
    <name evidence="2" type="ORF">B9G79_14980</name>
</gene>
<evidence type="ECO:0000256" key="1">
    <source>
        <dbReference type="SAM" id="Phobius"/>
    </source>
</evidence>
<protein>
    <submittedName>
        <fullName evidence="2">Uncharacterized protein</fullName>
    </submittedName>
</protein>
<dbReference type="Proteomes" id="UP000197003">
    <property type="component" value="Chromosome"/>
</dbReference>
<keyword evidence="1" id="KW-0812">Transmembrane</keyword>
<name>A0A1Z3NBD1_BDEBC</name>
<evidence type="ECO:0000313" key="2">
    <source>
        <dbReference type="EMBL" id="ASD64774.1"/>
    </source>
</evidence>